<comment type="caution">
    <text evidence="14">The sequence shown here is derived from an EMBL/GenBank/DDBJ whole genome shotgun (WGS) entry which is preliminary data.</text>
</comment>
<evidence type="ECO:0000313" key="14">
    <source>
        <dbReference type="EMBL" id="MFC6953825.1"/>
    </source>
</evidence>
<keyword evidence="5 12" id="KW-0812">Transmembrane</keyword>
<evidence type="ECO:0000313" key="15">
    <source>
        <dbReference type="Proteomes" id="UP001596395"/>
    </source>
</evidence>
<proteinExistence type="predicted"/>
<keyword evidence="11 12" id="KW-0472">Membrane</keyword>
<keyword evidence="7" id="KW-0863">Zinc-finger</keyword>
<evidence type="ECO:0000256" key="6">
    <source>
        <dbReference type="ARBA" id="ARBA00022723"/>
    </source>
</evidence>
<evidence type="ECO:0000256" key="12">
    <source>
        <dbReference type="SAM" id="Phobius"/>
    </source>
</evidence>
<dbReference type="InterPro" id="IPR022170">
    <property type="entry name" value="MUL1-like"/>
</dbReference>
<evidence type="ECO:0000256" key="2">
    <source>
        <dbReference type="ARBA" id="ARBA00004141"/>
    </source>
</evidence>
<evidence type="ECO:0000256" key="5">
    <source>
        <dbReference type="ARBA" id="ARBA00022692"/>
    </source>
</evidence>
<dbReference type="Proteomes" id="UP001596395">
    <property type="component" value="Unassembled WGS sequence"/>
</dbReference>
<comment type="subcellular location">
    <subcellularLocation>
        <location evidence="2">Membrane</location>
        <topology evidence="2">Multi-pass membrane protein</topology>
    </subcellularLocation>
</comment>
<reference evidence="14 15" key="1">
    <citation type="journal article" date="2019" name="Int. J. Syst. Evol. Microbiol.">
        <title>The Global Catalogue of Microorganisms (GCM) 10K type strain sequencing project: providing services to taxonomists for standard genome sequencing and annotation.</title>
        <authorList>
            <consortium name="The Broad Institute Genomics Platform"/>
            <consortium name="The Broad Institute Genome Sequencing Center for Infectious Disease"/>
            <person name="Wu L."/>
            <person name="Ma J."/>
        </authorList>
    </citation>
    <scope>NUCLEOTIDE SEQUENCE [LARGE SCALE GENOMIC DNA]</scope>
    <source>
        <strain evidence="14 15">GX26</strain>
    </source>
</reference>
<gene>
    <name evidence="14" type="ORF">ACFQGB_13215</name>
</gene>
<sequence>MAVPMPVAGLAVVLGALVAGYGWRSGVTARALSNTPVSDVEALTEPGPVALHGVARKPDFTGNRAPFSARSYLVAGWTVEEWRESDSGSRWSTLATGHEAVPFVLEDDTGTVAIDFSEDADVTVDPDRMRERHEVAPDDSPPRAVKVFETKTDGIPEQRGSNLNVLDTERRDGTRRYSEGLVTPDEEVYVLGTAERRDGDLVVTGDGPAVVSTAAPEAVDAGGGPWRLYVLLGVALVVAGLSAIPANWFLVG</sequence>
<feature type="domain" description="E3 Ubiquitin ligase MUL1-like" evidence="13">
    <location>
        <begin position="83"/>
        <end position="204"/>
    </location>
</feature>
<protein>
    <recommendedName>
        <fullName evidence="3">RING-type E3 ubiquitin transferase</fullName>
        <ecNumber evidence="3">2.3.2.27</ecNumber>
    </recommendedName>
</protein>
<dbReference type="Pfam" id="PF12483">
    <property type="entry name" value="GIDE"/>
    <property type="match status" value="1"/>
</dbReference>
<dbReference type="EMBL" id="JBHSXN010000002">
    <property type="protein sequence ID" value="MFC6953825.1"/>
    <property type="molecule type" value="Genomic_DNA"/>
</dbReference>
<keyword evidence="4" id="KW-0808">Transferase</keyword>
<dbReference type="AlphaFoldDB" id="A0ABD5VI51"/>
<keyword evidence="9" id="KW-0862">Zinc</keyword>
<keyword evidence="10 12" id="KW-1133">Transmembrane helix</keyword>
<dbReference type="GO" id="GO:0016020">
    <property type="term" value="C:membrane"/>
    <property type="evidence" value="ECO:0007669"/>
    <property type="project" value="UniProtKB-SubCell"/>
</dbReference>
<feature type="transmembrane region" description="Helical" evidence="12">
    <location>
        <begin position="226"/>
        <end position="250"/>
    </location>
</feature>
<keyword evidence="6" id="KW-0479">Metal-binding</keyword>
<keyword evidence="8" id="KW-0833">Ubl conjugation pathway</keyword>
<evidence type="ECO:0000256" key="3">
    <source>
        <dbReference type="ARBA" id="ARBA00012483"/>
    </source>
</evidence>
<accession>A0ABD5VI51</accession>
<evidence type="ECO:0000259" key="13">
    <source>
        <dbReference type="Pfam" id="PF12483"/>
    </source>
</evidence>
<evidence type="ECO:0000256" key="7">
    <source>
        <dbReference type="ARBA" id="ARBA00022771"/>
    </source>
</evidence>
<name>A0ABD5VI51_9EURY</name>
<evidence type="ECO:0000256" key="8">
    <source>
        <dbReference type="ARBA" id="ARBA00022786"/>
    </source>
</evidence>
<evidence type="ECO:0000256" key="1">
    <source>
        <dbReference type="ARBA" id="ARBA00000900"/>
    </source>
</evidence>
<dbReference type="EC" id="2.3.2.27" evidence="3"/>
<comment type="catalytic activity">
    <reaction evidence="1">
        <text>S-ubiquitinyl-[E2 ubiquitin-conjugating enzyme]-L-cysteine + [acceptor protein]-L-lysine = [E2 ubiquitin-conjugating enzyme]-L-cysteine + N(6)-ubiquitinyl-[acceptor protein]-L-lysine.</text>
        <dbReference type="EC" id="2.3.2.27"/>
    </reaction>
</comment>
<evidence type="ECO:0000256" key="11">
    <source>
        <dbReference type="ARBA" id="ARBA00023136"/>
    </source>
</evidence>
<dbReference type="GO" id="GO:0008270">
    <property type="term" value="F:zinc ion binding"/>
    <property type="evidence" value="ECO:0007669"/>
    <property type="project" value="UniProtKB-KW"/>
</dbReference>
<evidence type="ECO:0000256" key="9">
    <source>
        <dbReference type="ARBA" id="ARBA00022833"/>
    </source>
</evidence>
<dbReference type="GO" id="GO:0061630">
    <property type="term" value="F:ubiquitin protein ligase activity"/>
    <property type="evidence" value="ECO:0007669"/>
    <property type="project" value="UniProtKB-EC"/>
</dbReference>
<keyword evidence="15" id="KW-1185">Reference proteome</keyword>
<evidence type="ECO:0000256" key="4">
    <source>
        <dbReference type="ARBA" id="ARBA00022679"/>
    </source>
</evidence>
<evidence type="ECO:0000256" key="10">
    <source>
        <dbReference type="ARBA" id="ARBA00022989"/>
    </source>
</evidence>
<dbReference type="RefSeq" id="WP_336350776.1">
    <property type="nucleotide sequence ID" value="NZ_JAZAQL010000002.1"/>
</dbReference>
<organism evidence="14 15">
    <name type="scientific">Halorubellus litoreus</name>
    <dbReference type="NCBI Taxonomy" id="755308"/>
    <lineage>
        <taxon>Archaea</taxon>
        <taxon>Methanobacteriati</taxon>
        <taxon>Methanobacteriota</taxon>
        <taxon>Stenosarchaea group</taxon>
        <taxon>Halobacteria</taxon>
        <taxon>Halobacteriales</taxon>
        <taxon>Halorubellaceae</taxon>
        <taxon>Halorubellus</taxon>
    </lineage>
</organism>